<sequence length="48" mass="5538">MRERCRWGLAILLGIVMLTANRELGIIHSVWVYLKEMAPNLAIFLIVL</sequence>
<evidence type="ECO:0000313" key="2">
    <source>
        <dbReference type="Proteomes" id="UP000199673"/>
    </source>
</evidence>
<dbReference type="EMBL" id="FPBF01000004">
    <property type="protein sequence ID" value="SFT99598.1"/>
    <property type="molecule type" value="Genomic_DNA"/>
</dbReference>
<reference evidence="2" key="1">
    <citation type="submission" date="2016-10" db="EMBL/GenBank/DDBJ databases">
        <authorList>
            <person name="Varghese N."/>
            <person name="Submissions S."/>
        </authorList>
    </citation>
    <scope>NUCLEOTIDE SEQUENCE [LARGE SCALE GENOMIC DNA]</scope>
    <source>
        <strain evidence="2">DSM 23445</strain>
    </source>
</reference>
<protein>
    <submittedName>
        <fullName evidence="1">Uncharacterized protein</fullName>
    </submittedName>
</protein>
<name>A0A1I7CJK7_9BACT</name>
<dbReference type="STRING" id="305507.SAMN04489724_3263"/>
<accession>A0A1I7CJK7</accession>
<proteinExistence type="predicted"/>
<dbReference type="AlphaFoldDB" id="A0A1I7CJK7"/>
<organism evidence="1 2">
    <name type="scientific">Algoriphagus locisalis</name>
    <dbReference type="NCBI Taxonomy" id="305507"/>
    <lineage>
        <taxon>Bacteria</taxon>
        <taxon>Pseudomonadati</taxon>
        <taxon>Bacteroidota</taxon>
        <taxon>Cytophagia</taxon>
        <taxon>Cytophagales</taxon>
        <taxon>Cyclobacteriaceae</taxon>
        <taxon>Algoriphagus</taxon>
    </lineage>
</organism>
<keyword evidence="2" id="KW-1185">Reference proteome</keyword>
<evidence type="ECO:0000313" key="1">
    <source>
        <dbReference type="EMBL" id="SFT99598.1"/>
    </source>
</evidence>
<dbReference type="Proteomes" id="UP000199673">
    <property type="component" value="Unassembled WGS sequence"/>
</dbReference>
<gene>
    <name evidence="1" type="ORF">SAMN04489724_3263</name>
</gene>